<name>A0A7G9S5A2_9MICO</name>
<keyword evidence="1" id="KW-0472">Membrane</keyword>
<feature type="transmembrane region" description="Helical" evidence="1">
    <location>
        <begin position="6"/>
        <end position="29"/>
    </location>
</feature>
<reference evidence="2 3" key="1">
    <citation type="submission" date="2020-08" db="EMBL/GenBank/DDBJ databases">
        <title>Genome sequence of Leucobacter denitrificans KACC 14055T.</title>
        <authorList>
            <person name="Hyun D.-W."/>
            <person name="Bae J.-W."/>
        </authorList>
    </citation>
    <scope>NUCLEOTIDE SEQUENCE [LARGE SCALE GENOMIC DNA]</scope>
    <source>
        <strain evidence="2 3">KACC 14055</strain>
    </source>
</reference>
<protein>
    <submittedName>
        <fullName evidence="2">Uncharacterized protein</fullName>
    </submittedName>
</protein>
<evidence type="ECO:0000313" key="3">
    <source>
        <dbReference type="Proteomes" id="UP000515934"/>
    </source>
</evidence>
<keyword evidence="1" id="KW-0812">Transmembrane</keyword>
<accession>A0A7G9S5A2</accession>
<keyword evidence="3" id="KW-1185">Reference proteome</keyword>
<dbReference type="EMBL" id="CP060716">
    <property type="protein sequence ID" value="QNN63027.1"/>
    <property type="molecule type" value="Genomic_DNA"/>
</dbReference>
<evidence type="ECO:0000256" key="1">
    <source>
        <dbReference type="SAM" id="Phobius"/>
    </source>
</evidence>
<gene>
    <name evidence="2" type="ORF">H9L06_01190</name>
</gene>
<dbReference type="AlphaFoldDB" id="A0A7G9S5A2"/>
<proteinExistence type="predicted"/>
<dbReference type="RefSeq" id="WP_187555495.1">
    <property type="nucleotide sequence ID" value="NZ_CP060716.1"/>
</dbReference>
<organism evidence="2 3">
    <name type="scientific">Leucobacter denitrificans</name>
    <dbReference type="NCBI Taxonomy" id="683042"/>
    <lineage>
        <taxon>Bacteria</taxon>
        <taxon>Bacillati</taxon>
        <taxon>Actinomycetota</taxon>
        <taxon>Actinomycetes</taxon>
        <taxon>Micrococcales</taxon>
        <taxon>Microbacteriaceae</taxon>
        <taxon>Leucobacter</taxon>
    </lineage>
</organism>
<keyword evidence="1" id="KW-1133">Transmembrane helix</keyword>
<dbReference type="KEGG" id="ldn:H9L06_01190"/>
<dbReference type="Proteomes" id="UP000515934">
    <property type="component" value="Chromosome"/>
</dbReference>
<sequence length="77" mass="8271">MSGPTLLVLIALIFVALVVAIVLIIVWAVRKSGKVDPRLELQRAYEAGVRQAELQRAYEAGLKANNEQGQGKPNSGA</sequence>
<evidence type="ECO:0000313" key="2">
    <source>
        <dbReference type="EMBL" id="QNN63027.1"/>
    </source>
</evidence>